<dbReference type="EMBL" id="VVIQ01000011">
    <property type="protein sequence ID" value="MUL28580.1"/>
    <property type="molecule type" value="Genomic_DNA"/>
</dbReference>
<name>A0A7C9ME74_9BACT</name>
<dbReference type="Proteomes" id="UP000482295">
    <property type="component" value="Unassembled WGS sequence"/>
</dbReference>
<protein>
    <submittedName>
        <fullName evidence="1">Uncharacterized protein</fullName>
    </submittedName>
</protein>
<gene>
    <name evidence="1" type="ORF">F0475_09780</name>
</gene>
<comment type="caution">
    <text evidence="1">The sequence shown here is derived from an EMBL/GenBank/DDBJ whole genome shotgun (WGS) entry which is preliminary data.</text>
</comment>
<accession>A0A7C9ME74</accession>
<reference evidence="1 2" key="1">
    <citation type="submission" date="2019-09" db="EMBL/GenBank/DDBJ databases">
        <title>Prevotella A2879 sp. nov., isolated from an abscess of a patient.</title>
        <authorList>
            <person name="Buhl M."/>
            <person name="Oberhettinger P."/>
        </authorList>
    </citation>
    <scope>NUCLEOTIDE SEQUENCE [LARGE SCALE GENOMIC DNA]</scope>
    <source>
        <strain evidence="1 2">A2879</strain>
    </source>
</reference>
<organism evidence="1 2">
    <name type="scientific">Prevotella vespertina</name>
    <dbReference type="NCBI Taxonomy" id="2608404"/>
    <lineage>
        <taxon>Bacteria</taxon>
        <taxon>Pseudomonadati</taxon>
        <taxon>Bacteroidota</taxon>
        <taxon>Bacteroidia</taxon>
        <taxon>Bacteroidales</taxon>
        <taxon>Prevotellaceae</taxon>
        <taxon>Prevotella</taxon>
    </lineage>
</organism>
<sequence>MEWVEAFESKVEVKLPESSKKAKDIIEKIKDNWKGTFLDGGKIIKEGLRTKKLFDLLTELGDKQGYKVYSHSLSDEFRSIPGNDKFVNREWMYDLCWYREDETFLYGLKSLDLAVESEWRNNRGGDKYGAIKYDFQKLLVANMGLCLMVFKVTEEGRKSLSTYFEQVYEIYEGHKSNILFVAFSQRGKTFYYSYLSPKGKDV</sequence>
<proteinExistence type="predicted"/>
<evidence type="ECO:0000313" key="2">
    <source>
        <dbReference type="Proteomes" id="UP000482295"/>
    </source>
</evidence>
<dbReference type="AlphaFoldDB" id="A0A7C9ME74"/>
<keyword evidence="2" id="KW-1185">Reference proteome</keyword>
<dbReference type="RefSeq" id="WP_155716454.1">
    <property type="nucleotide sequence ID" value="NZ_VVIQ01000011.1"/>
</dbReference>
<evidence type="ECO:0000313" key="1">
    <source>
        <dbReference type="EMBL" id="MUL28580.1"/>
    </source>
</evidence>